<dbReference type="SUPFAM" id="SSF103473">
    <property type="entry name" value="MFS general substrate transporter"/>
    <property type="match status" value="1"/>
</dbReference>
<dbReference type="GO" id="GO:0022857">
    <property type="term" value="F:transmembrane transporter activity"/>
    <property type="evidence" value="ECO:0007669"/>
    <property type="project" value="InterPro"/>
</dbReference>
<evidence type="ECO:0000256" key="2">
    <source>
        <dbReference type="ARBA" id="ARBA00022692"/>
    </source>
</evidence>
<feature type="transmembrane region" description="Helical" evidence="5">
    <location>
        <begin position="426"/>
        <end position="444"/>
    </location>
</feature>
<feature type="transmembrane region" description="Helical" evidence="5">
    <location>
        <begin position="176"/>
        <end position="198"/>
    </location>
</feature>
<organism evidence="7 8">
    <name type="scientific">Rhodonia placenta</name>
    <dbReference type="NCBI Taxonomy" id="104341"/>
    <lineage>
        <taxon>Eukaryota</taxon>
        <taxon>Fungi</taxon>
        <taxon>Dikarya</taxon>
        <taxon>Basidiomycota</taxon>
        <taxon>Agaricomycotina</taxon>
        <taxon>Agaricomycetes</taxon>
        <taxon>Polyporales</taxon>
        <taxon>Adustoporiaceae</taxon>
        <taxon>Rhodonia</taxon>
    </lineage>
</organism>
<evidence type="ECO:0000256" key="1">
    <source>
        <dbReference type="ARBA" id="ARBA00004141"/>
    </source>
</evidence>
<dbReference type="GO" id="GO:0016020">
    <property type="term" value="C:membrane"/>
    <property type="evidence" value="ECO:0007669"/>
    <property type="project" value="UniProtKB-SubCell"/>
</dbReference>
<dbReference type="InterPro" id="IPR020846">
    <property type="entry name" value="MFS_dom"/>
</dbReference>
<dbReference type="InterPro" id="IPR036259">
    <property type="entry name" value="MFS_trans_sf"/>
</dbReference>
<sequence length="542" mass="59060">MASATPADAATLQPLASSVSEPAFEVLEKSVRVQDEEIIDAQQTVIDTRSLPSEKQPDVIIVDWDGPDDPENPRNWASKKKWAAAMTVSAFAFISPVSSSMVAPAAAQIAEEFNITNSTEIALTISVFVLGYAFGPLFLGPLSEIYGRTPILRGANLWYTLWNLVCGFATNRGELIAFRFLSGLGGSAALATGGAVLSDMWTPEQRGEAIAIYSLAPLLGPAIGPVAGGWISQLSTWRWVFRSTSIAAFAVQLFGIVYLQETLAPALLQKKAKAVRKQLDEEGGRSYSVTHVDKSDHRWGEIMQKALVRPFVLFAQEPIIQLFGIYLAFVYGTIYLVFTTLPDIFAYVYHEKVGIASLHYLALGLGLFSASQINARLLDRVYIYFKNRNGGIGEPEFRLPTVFPGTLLVPIGLLISGWAAQEHVHWIVVDIGLAIIGAGMILTFQGMQTYVIDAFTVYAASALAAVSCFRSLAGFGFPLFAPVMYNALGYGKGNTILAAVFFAIGPPSVFLFWKYGARIRAMSQRAKKMQMQLPTQVPGEKR</sequence>
<protein>
    <recommendedName>
        <fullName evidence="6">Major facilitator superfamily (MFS) profile domain-containing protein</fullName>
    </recommendedName>
</protein>
<dbReference type="Proteomes" id="UP000639403">
    <property type="component" value="Unassembled WGS sequence"/>
</dbReference>
<dbReference type="AlphaFoldDB" id="A0A8H7U2H2"/>
<dbReference type="Gene3D" id="1.20.1250.20">
    <property type="entry name" value="MFS general substrate transporter like domains"/>
    <property type="match status" value="1"/>
</dbReference>
<dbReference type="Pfam" id="PF07690">
    <property type="entry name" value="MFS_1"/>
    <property type="match status" value="1"/>
</dbReference>
<evidence type="ECO:0000256" key="5">
    <source>
        <dbReference type="SAM" id="Phobius"/>
    </source>
</evidence>
<feature type="transmembrane region" description="Helical" evidence="5">
    <location>
        <begin position="399"/>
        <end position="420"/>
    </location>
</feature>
<dbReference type="PROSITE" id="PS50850">
    <property type="entry name" value="MFS"/>
    <property type="match status" value="1"/>
</dbReference>
<evidence type="ECO:0000259" key="6">
    <source>
        <dbReference type="PROSITE" id="PS50850"/>
    </source>
</evidence>
<dbReference type="InterPro" id="IPR011701">
    <property type="entry name" value="MFS"/>
</dbReference>
<comment type="caution">
    <text evidence="7">The sequence shown here is derived from an EMBL/GenBank/DDBJ whole genome shotgun (WGS) entry which is preliminary data.</text>
</comment>
<keyword evidence="3 5" id="KW-1133">Transmembrane helix</keyword>
<feature type="domain" description="Major facilitator superfamily (MFS) profile" evidence="6">
    <location>
        <begin position="84"/>
        <end position="517"/>
    </location>
</feature>
<keyword evidence="4 5" id="KW-0472">Membrane</keyword>
<gene>
    <name evidence="7" type="ORF">IEO21_05267</name>
</gene>
<feature type="transmembrane region" description="Helical" evidence="5">
    <location>
        <begin position="246"/>
        <end position="268"/>
    </location>
</feature>
<dbReference type="PANTHER" id="PTHR23502">
    <property type="entry name" value="MAJOR FACILITATOR SUPERFAMILY"/>
    <property type="match status" value="1"/>
</dbReference>
<reference evidence="7" key="1">
    <citation type="submission" date="2020-11" db="EMBL/GenBank/DDBJ databases">
        <authorList>
            <person name="Koelle M."/>
            <person name="Horta M.A.C."/>
            <person name="Nowrousian M."/>
            <person name="Ohm R.A."/>
            <person name="Benz P."/>
            <person name="Pilgard A."/>
        </authorList>
    </citation>
    <scope>NUCLEOTIDE SEQUENCE</scope>
    <source>
        <strain evidence="7">FPRL280</strain>
    </source>
</reference>
<dbReference type="CDD" id="cd17323">
    <property type="entry name" value="MFS_Tpo1_MDR_like"/>
    <property type="match status" value="1"/>
</dbReference>
<proteinExistence type="predicted"/>
<feature type="transmembrane region" description="Helical" evidence="5">
    <location>
        <begin position="319"/>
        <end position="338"/>
    </location>
</feature>
<name>A0A8H7U2H2_9APHY</name>
<feature type="transmembrane region" description="Helical" evidence="5">
    <location>
        <begin position="358"/>
        <end position="378"/>
    </location>
</feature>
<evidence type="ECO:0000313" key="8">
    <source>
        <dbReference type="Proteomes" id="UP000639403"/>
    </source>
</evidence>
<feature type="transmembrane region" description="Helical" evidence="5">
    <location>
        <begin position="82"/>
        <end position="109"/>
    </location>
</feature>
<keyword evidence="2 5" id="KW-0812">Transmembrane</keyword>
<feature type="transmembrane region" description="Helical" evidence="5">
    <location>
        <begin position="456"/>
        <end position="481"/>
    </location>
</feature>
<evidence type="ECO:0000256" key="3">
    <source>
        <dbReference type="ARBA" id="ARBA00022989"/>
    </source>
</evidence>
<reference evidence="7" key="2">
    <citation type="journal article" name="Front. Microbiol.">
        <title>Degradative Capacity of Two Strains of Rhodonia placenta: From Phenotype to Genotype.</title>
        <authorList>
            <person name="Kolle M."/>
            <person name="Horta M.A.C."/>
            <person name="Nowrousian M."/>
            <person name="Ohm R.A."/>
            <person name="Benz J.P."/>
            <person name="Pilgard A."/>
        </authorList>
    </citation>
    <scope>NUCLEOTIDE SEQUENCE</scope>
    <source>
        <strain evidence="7">FPRL280</strain>
    </source>
</reference>
<dbReference type="EMBL" id="JADOXO010000092">
    <property type="protein sequence ID" value="KAF9814198.1"/>
    <property type="molecule type" value="Genomic_DNA"/>
</dbReference>
<comment type="subcellular location">
    <subcellularLocation>
        <location evidence="1">Membrane</location>
        <topology evidence="1">Multi-pass membrane protein</topology>
    </subcellularLocation>
</comment>
<dbReference type="FunFam" id="1.20.1250.20:FF:000011">
    <property type="entry name" value="MFS multidrug transporter, putative"/>
    <property type="match status" value="1"/>
</dbReference>
<evidence type="ECO:0000313" key="7">
    <source>
        <dbReference type="EMBL" id="KAF9814198.1"/>
    </source>
</evidence>
<accession>A0A8H7U2H2</accession>
<dbReference type="PANTHER" id="PTHR23502:SF60">
    <property type="entry name" value="MAJOR FACILITATOR SUPERFAMILY (MFS) PROFILE DOMAIN-CONTAINING PROTEIN-RELATED"/>
    <property type="match status" value="1"/>
</dbReference>
<feature type="transmembrane region" description="Helical" evidence="5">
    <location>
        <begin position="121"/>
        <end position="139"/>
    </location>
</feature>
<feature type="transmembrane region" description="Helical" evidence="5">
    <location>
        <begin position="493"/>
        <end position="513"/>
    </location>
</feature>
<evidence type="ECO:0000256" key="4">
    <source>
        <dbReference type="ARBA" id="ARBA00023136"/>
    </source>
</evidence>
<feature type="transmembrane region" description="Helical" evidence="5">
    <location>
        <begin position="210"/>
        <end position="231"/>
    </location>
</feature>
<feature type="transmembrane region" description="Helical" evidence="5">
    <location>
        <begin position="151"/>
        <end position="170"/>
    </location>
</feature>